<reference evidence="1" key="1">
    <citation type="journal article" date="2019" name="bioRxiv">
        <title>The Genome of the Zebra Mussel, Dreissena polymorpha: A Resource for Invasive Species Research.</title>
        <authorList>
            <person name="McCartney M.A."/>
            <person name="Auch B."/>
            <person name="Kono T."/>
            <person name="Mallez S."/>
            <person name="Zhang Y."/>
            <person name="Obille A."/>
            <person name="Becker A."/>
            <person name="Abrahante J.E."/>
            <person name="Garbe J."/>
            <person name="Badalamenti J.P."/>
            <person name="Herman A."/>
            <person name="Mangelson H."/>
            <person name="Liachko I."/>
            <person name="Sullivan S."/>
            <person name="Sone E.D."/>
            <person name="Koren S."/>
            <person name="Silverstein K.A.T."/>
            <person name="Beckman K.B."/>
            <person name="Gohl D.M."/>
        </authorList>
    </citation>
    <scope>NUCLEOTIDE SEQUENCE</scope>
    <source>
        <strain evidence="1">Duluth1</strain>
        <tissue evidence="1">Whole animal</tissue>
    </source>
</reference>
<dbReference type="AlphaFoldDB" id="A0A9D4JER8"/>
<accession>A0A9D4JER8</accession>
<dbReference type="EMBL" id="JAIWYP010000006">
    <property type="protein sequence ID" value="KAH3810141.1"/>
    <property type="molecule type" value="Genomic_DNA"/>
</dbReference>
<proteinExistence type="predicted"/>
<comment type="caution">
    <text evidence="1">The sequence shown here is derived from an EMBL/GenBank/DDBJ whole genome shotgun (WGS) entry which is preliminary data.</text>
</comment>
<reference evidence="1" key="2">
    <citation type="submission" date="2020-11" db="EMBL/GenBank/DDBJ databases">
        <authorList>
            <person name="McCartney M.A."/>
            <person name="Auch B."/>
            <person name="Kono T."/>
            <person name="Mallez S."/>
            <person name="Becker A."/>
            <person name="Gohl D.M."/>
            <person name="Silverstein K.A.T."/>
            <person name="Koren S."/>
            <person name="Bechman K.B."/>
            <person name="Herman A."/>
            <person name="Abrahante J.E."/>
            <person name="Garbe J."/>
        </authorList>
    </citation>
    <scope>NUCLEOTIDE SEQUENCE</scope>
    <source>
        <strain evidence="1">Duluth1</strain>
        <tissue evidence="1">Whole animal</tissue>
    </source>
</reference>
<evidence type="ECO:0000313" key="1">
    <source>
        <dbReference type="EMBL" id="KAH3810141.1"/>
    </source>
</evidence>
<keyword evidence="2" id="KW-1185">Reference proteome</keyword>
<sequence>MLHCTDSQNPILTTNATATVSEFQSVTLTCHHNADKVKWWRGSKSILLIAFGTPCTLSDPRPDYMNCNCLKPNYTCVIPSLSMSMDKVVWKCSDFINSYSNEVILNITGKVY</sequence>
<organism evidence="1 2">
    <name type="scientific">Dreissena polymorpha</name>
    <name type="common">Zebra mussel</name>
    <name type="synonym">Mytilus polymorpha</name>
    <dbReference type="NCBI Taxonomy" id="45954"/>
    <lineage>
        <taxon>Eukaryota</taxon>
        <taxon>Metazoa</taxon>
        <taxon>Spiralia</taxon>
        <taxon>Lophotrochozoa</taxon>
        <taxon>Mollusca</taxon>
        <taxon>Bivalvia</taxon>
        <taxon>Autobranchia</taxon>
        <taxon>Heteroconchia</taxon>
        <taxon>Euheterodonta</taxon>
        <taxon>Imparidentia</taxon>
        <taxon>Neoheterodontei</taxon>
        <taxon>Myida</taxon>
        <taxon>Dreissenoidea</taxon>
        <taxon>Dreissenidae</taxon>
        <taxon>Dreissena</taxon>
    </lineage>
</organism>
<dbReference type="Proteomes" id="UP000828390">
    <property type="component" value="Unassembled WGS sequence"/>
</dbReference>
<gene>
    <name evidence="1" type="ORF">DPMN_138527</name>
</gene>
<name>A0A9D4JER8_DREPO</name>
<evidence type="ECO:0000313" key="2">
    <source>
        <dbReference type="Proteomes" id="UP000828390"/>
    </source>
</evidence>
<protein>
    <submittedName>
        <fullName evidence="1">Uncharacterized protein</fullName>
    </submittedName>
</protein>